<dbReference type="EMBL" id="BEXB01000056">
    <property type="protein sequence ID" value="GAY78656.1"/>
    <property type="molecule type" value="Genomic_DNA"/>
</dbReference>
<accession>A0A4Y1ZHG7</accession>
<reference evidence="2 3" key="1">
    <citation type="submission" date="2017-11" db="EMBL/GenBank/DDBJ databases">
        <title>Draft Genome Sequence of Sporolactobacillus inulinus NBRC 111894 Isolated from Koso, a Japanese Sugar-Vegetable Fermented Beverage.</title>
        <authorList>
            <person name="Chiou T.Y."/>
            <person name="Oshima K."/>
            <person name="Suda W."/>
            <person name="Hattori M."/>
            <person name="Takahashi T."/>
        </authorList>
    </citation>
    <scope>NUCLEOTIDE SEQUENCE [LARGE SCALE GENOMIC DNA]</scope>
    <source>
        <strain evidence="2 3">NBRC111894</strain>
    </source>
</reference>
<evidence type="ECO:0000313" key="3">
    <source>
        <dbReference type="Proteomes" id="UP000319716"/>
    </source>
</evidence>
<evidence type="ECO:0000313" key="2">
    <source>
        <dbReference type="EMBL" id="GAY78656.1"/>
    </source>
</evidence>
<name>A0A4Y1ZHG7_9BACL</name>
<dbReference type="AlphaFoldDB" id="A0A4Y1ZHG7"/>
<protein>
    <submittedName>
        <fullName evidence="2">Uncharacterized protein</fullName>
    </submittedName>
</protein>
<organism evidence="2 3">
    <name type="scientific">Sporolactobacillus inulinus</name>
    <dbReference type="NCBI Taxonomy" id="2078"/>
    <lineage>
        <taxon>Bacteria</taxon>
        <taxon>Bacillati</taxon>
        <taxon>Bacillota</taxon>
        <taxon>Bacilli</taxon>
        <taxon>Bacillales</taxon>
        <taxon>Sporolactobacillaceae</taxon>
        <taxon>Sporolactobacillus</taxon>
    </lineage>
</organism>
<gene>
    <name evidence="2" type="ORF">NBRC111894_4210</name>
</gene>
<comment type="caution">
    <text evidence="2">The sequence shown here is derived from an EMBL/GenBank/DDBJ whole genome shotgun (WGS) entry which is preliminary data.</text>
</comment>
<sequence length="52" mass="5742">MFQKMSGTATGWSHASFGAAGQSERPSFAAKKRIVCSNQDIIIDKQCHPFLR</sequence>
<proteinExistence type="predicted"/>
<feature type="compositionally biased region" description="Polar residues" evidence="1">
    <location>
        <begin position="1"/>
        <end position="13"/>
    </location>
</feature>
<dbReference type="Proteomes" id="UP000319716">
    <property type="component" value="Unassembled WGS sequence"/>
</dbReference>
<feature type="region of interest" description="Disordered" evidence="1">
    <location>
        <begin position="1"/>
        <end position="24"/>
    </location>
</feature>
<evidence type="ECO:0000256" key="1">
    <source>
        <dbReference type="SAM" id="MobiDB-lite"/>
    </source>
</evidence>